<keyword evidence="8 13" id="KW-0378">Hydrolase</keyword>
<keyword evidence="10" id="KW-0443">Lipid metabolism</keyword>
<evidence type="ECO:0000256" key="10">
    <source>
        <dbReference type="ARBA" id="ARBA00023098"/>
    </source>
</evidence>
<dbReference type="PANTHER" id="PTHR33694">
    <property type="entry name" value="UDP-3-O-ACYL-N-ACETYLGLUCOSAMINE DEACETYLASE 1, MITOCHONDRIAL-RELATED"/>
    <property type="match status" value="1"/>
</dbReference>
<dbReference type="InterPro" id="IPR011334">
    <property type="entry name" value="UDP-acyl_GlcNac_deAcase_C"/>
</dbReference>
<evidence type="ECO:0000256" key="3">
    <source>
        <dbReference type="ARBA" id="ARBA00005002"/>
    </source>
</evidence>
<dbReference type="OrthoDB" id="9772788at2"/>
<dbReference type="GO" id="GO:0046872">
    <property type="term" value="F:metal ion binding"/>
    <property type="evidence" value="ECO:0007669"/>
    <property type="project" value="UniProtKB-KW"/>
</dbReference>
<dbReference type="AlphaFoldDB" id="A0A517T3Z3"/>
<keyword evidence="9" id="KW-0862">Zinc</keyword>
<evidence type="ECO:0000256" key="2">
    <source>
        <dbReference type="ARBA" id="ARBA00002923"/>
    </source>
</evidence>
<dbReference type="EMBL" id="CP036316">
    <property type="protein sequence ID" value="QDT63094.1"/>
    <property type="molecule type" value="Genomic_DNA"/>
</dbReference>
<comment type="catalytic activity">
    <reaction evidence="11">
        <text>a UDP-3-O-[(3R)-3-hydroxyacyl]-N-acetyl-alpha-D-glucosamine + H2O = a UDP-3-O-[(3R)-3-hydroxyacyl]-alpha-D-glucosamine + acetate</text>
        <dbReference type="Rhea" id="RHEA:67816"/>
        <dbReference type="ChEBI" id="CHEBI:15377"/>
        <dbReference type="ChEBI" id="CHEBI:30089"/>
        <dbReference type="ChEBI" id="CHEBI:137740"/>
        <dbReference type="ChEBI" id="CHEBI:173225"/>
        <dbReference type="EC" id="3.5.1.108"/>
    </reaction>
</comment>
<dbReference type="GO" id="GO:0016020">
    <property type="term" value="C:membrane"/>
    <property type="evidence" value="ECO:0007669"/>
    <property type="project" value="GOC"/>
</dbReference>
<dbReference type="EC" id="3.5.1.108" evidence="4"/>
<evidence type="ECO:0000256" key="12">
    <source>
        <dbReference type="SAM" id="MobiDB-lite"/>
    </source>
</evidence>
<dbReference type="InterPro" id="IPR004463">
    <property type="entry name" value="UDP-acyl_GlcNac_deAcase"/>
</dbReference>
<keyword evidence="14" id="KW-1185">Reference proteome</keyword>
<dbReference type="GO" id="GO:0103117">
    <property type="term" value="F:UDP-3-O-acyl-N-acetylglucosamine deacetylase activity"/>
    <property type="evidence" value="ECO:0007669"/>
    <property type="project" value="UniProtKB-EC"/>
</dbReference>
<dbReference type="RefSeq" id="WP_145259143.1">
    <property type="nucleotide sequence ID" value="NZ_CP036316.1"/>
</dbReference>
<comment type="pathway">
    <text evidence="3">Glycolipid biosynthesis; lipid IV(A) biosynthesis; lipid IV(A) from (3R)-3-hydroxytetradecanoyl-[acyl-carrier-protein] and UDP-N-acetyl-alpha-D-glucosamine: step 2/6.</text>
</comment>
<comment type="cofactor">
    <cofactor evidence="1">
        <name>Zn(2+)</name>
        <dbReference type="ChEBI" id="CHEBI:29105"/>
    </cofactor>
</comment>
<evidence type="ECO:0000256" key="7">
    <source>
        <dbReference type="ARBA" id="ARBA00022723"/>
    </source>
</evidence>
<keyword evidence="5" id="KW-0444">Lipid biosynthesis</keyword>
<reference evidence="13 14" key="1">
    <citation type="submission" date="2019-02" db="EMBL/GenBank/DDBJ databases">
        <title>Deep-cultivation of Planctomycetes and their phenomic and genomic characterization uncovers novel biology.</title>
        <authorList>
            <person name="Wiegand S."/>
            <person name="Jogler M."/>
            <person name="Boedeker C."/>
            <person name="Pinto D."/>
            <person name="Vollmers J."/>
            <person name="Rivas-Marin E."/>
            <person name="Kohn T."/>
            <person name="Peeters S.H."/>
            <person name="Heuer A."/>
            <person name="Rast P."/>
            <person name="Oberbeckmann S."/>
            <person name="Bunk B."/>
            <person name="Jeske O."/>
            <person name="Meyerdierks A."/>
            <person name="Storesund J.E."/>
            <person name="Kallscheuer N."/>
            <person name="Luecker S."/>
            <person name="Lage O.M."/>
            <person name="Pohl T."/>
            <person name="Merkel B.J."/>
            <person name="Hornburger P."/>
            <person name="Mueller R.-W."/>
            <person name="Bruemmer F."/>
            <person name="Labrenz M."/>
            <person name="Spormann A.M."/>
            <person name="Op den Camp H."/>
            <person name="Overmann J."/>
            <person name="Amann R."/>
            <person name="Jetten M.S.M."/>
            <person name="Mascher T."/>
            <person name="Medema M.H."/>
            <person name="Devos D.P."/>
            <person name="Kaster A.-K."/>
            <person name="Ovreas L."/>
            <person name="Rohde M."/>
            <person name="Galperin M.Y."/>
            <person name="Jogler C."/>
        </authorList>
    </citation>
    <scope>NUCLEOTIDE SEQUENCE [LARGE SCALE GENOMIC DNA]</scope>
    <source>
        <strain evidence="13 14">V22</strain>
    </source>
</reference>
<keyword evidence="6" id="KW-0441">Lipid A biosynthesis</keyword>
<dbReference type="PANTHER" id="PTHR33694:SF1">
    <property type="entry name" value="UDP-3-O-ACYL-N-ACETYLGLUCOSAMINE DEACETYLASE 1, MITOCHONDRIAL-RELATED"/>
    <property type="match status" value="1"/>
</dbReference>
<dbReference type="Proteomes" id="UP000319976">
    <property type="component" value="Chromosome"/>
</dbReference>
<dbReference type="GO" id="GO:0009245">
    <property type="term" value="P:lipid A biosynthetic process"/>
    <property type="evidence" value="ECO:0007669"/>
    <property type="project" value="UniProtKB-KW"/>
</dbReference>
<evidence type="ECO:0000256" key="11">
    <source>
        <dbReference type="ARBA" id="ARBA00024535"/>
    </source>
</evidence>
<name>A0A517T3Z3_9PLAN</name>
<dbReference type="SUPFAM" id="SSF54211">
    <property type="entry name" value="Ribosomal protein S5 domain 2-like"/>
    <property type="match status" value="2"/>
</dbReference>
<evidence type="ECO:0000256" key="1">
    <source>
        <dbReference type="ARBA" id="ARBA00001947"/>
    </source>
</evidence>
<evidence type="ECO:0000256" key="9">
    <source>
        <dbReference type="ARBA" id="ARBA00022833"/>
    </source>
</evidence>
<dbReference type="InterPro" id="IPR015870">
    <property type="entry name" value="UDP-acyl_N-AcGlcN_deAcase_N"/>
</dbReference>
<feature type="region of interest" description="Disordered" evidence="12">
    <location>
        <begin position="1"/>
        <end position="20"/>
    </location>
</feature>
<protein>
    <recommendedName>
        <fullName evidence="4">UDP-3-O-acyl-N-acetylglucosamine deacetylase</fullName>
        <ecNumber evidence="4">3.5.1.108</ecNumber>
    </recommendedName>
</protein>
<comment type="function">
    <text evidence="2">Catalyzes the hydrolysis of UDP-3-O-myristoyl-N-acetylglucosamine to form UDP-3-O-myristoylglucosamine and acetate, the committed step in lipid A biosynthesis.</text>
</comment>
<gene>
    <name evidence="13" type="primary">lpxC</name>
    <name evidence="13" type="ORF">V22_02940</name>
</gene>
<dbReference type="UniPathway" id="UPA00359">
    <property type="reaction ID" value="UER00478"/>
</dbReference>
<accession>A0A517T3Z3</accession>
<evidence type="ECO:0000256" key="5">
    <source>
        <dbReference type="ARBA" id="ARBA00022516"/>
    </source>
</evidence>
<dbReference type="KEGG" id="chya:V22_02940"/>
<organism evidence="13 14">
    <name type="scientific">Calycomorphotria hydatis</name>
    <dbReference type="NCBI Taxonomy" id="2528027"/>
    <lineage>
        <taxon>Bacteria</taxon>
        <taxon>Pseudomonadati</taxon>
        <taxon>Planctomycetota</taxon>
        <taxon>Planctomycetia</taxon>
        <taxon>Planctomycetales</taxon>
        <taxon>Planctomycetaceae</taxon>
        <taxon>Calycomorphotria</taxon>
    </lineage>
</organism>
<sequence>MATSPVSRPQQTIQQPGTVSGRGFFTNSTVSVTFLPAEENTGVRFQRTDIADAPEVPALIDFAIDQERRTMLKQGKAEVQLTEHVLAALAGLNIDNCLVQLDGPEIPGMDGSAYPFVEALIDAGIEQQQAEAVAVQFDEPVEVTAEDGSCVRYEPIADADGLTITYILDYGDKSPVPAGTVEFEITPETFVGEISPTRTFIAETEIEALRAAGYGTWVTPSDLLILGPHGPLQNGFRYDDECARHKLLDCVGDFALLGRDLCGKVTATRSGHTLNRELIRQLRKLEAAKYNQHAA</sequence>
<keyword evidence="7" id="KW-0479">Metal-binding</keyword>
<evidence type="ECO:0000256" key="4">
    <source>
        <dbReference type="ARBA" id="ARBA00012745"/>
    </source>
</evidence>
<feature type="compositionally biased region" description="Polar residues" evidence="12">
    <location>
        <begin position="1"/>
        <end position="18"/>
    </location>
</feature>
<evidence type="ECO:0000313" key="14">
    <source>
        <dbReference type="Proteomes" id="UP000319976"/>
    </source>
</evidence>
<dbReference type="Gene3D" id="3.30.230.20">
    <property type="entry name" value="lpxc deacetylase, domain 1"/>
    <property type="match status" value="1"/>
</dbReference>
<dbReference type="Gene3D" id="3.30.1700.10">
    <property type="entry name" value="lpxc deacetylase, domain 2"/>
    <property type="match status" value="1"/>
</dbReference>
<evidence type="ECO:0000256" key="8">
    <source>
        <dbReference type="ARBA" id="ARBA00022801"/>
    </source>
</evidence>
<dbReference type="Pfam" id="PF03331">
    <property type="entry name" value="LpxC"/>
    <property type="match status" value="1"/>
</dbReference>
<proteinExistence type="predicted"/>
<evidence type="ECO:0000256" key="6">
    <source>
        <dbReference type="ARBA" id="ARBA00022556"/>
    </source>
</evidence>
<evidence type="ECO:0000313" key="13">
    <source>
        <dbReference type="EMBL" id="QDT63094.1"/>
    </source>
</evidence>
<dbReference type="InterPro" id="IPR020568">
    <property type="entry name" value="Ribosomal_Su5_D2-typ_SF"/>
</dbReference>